<dbReference type="KEGG" id="cfon:HZU75_04205"/>
<accession>A0A7D5VC94</accession>
<keyword evidence="2" id="KW-1185">Reference proteome</keyword>
<evidence type="ECO:0000313" key="2">
    <source>
        <dbReference type="Proteomes" id="UP000510822"/>
    </source>
</evidence>
<dbReference type="AlphaFoldDB" id="A0A7D5VC94"/>
<evidence type="ECO:0000313" key="1">
    <source>
        <dbReference type="EMBL" id="QLI83176.1"/>
    </source>
</evidence>
<sequence length="129" mass="14677">MRHAGQDVRKAARALIASKVRSSAGENPGKQTGKLYRSLGYKVSRSGFMAVIEHKKIAGMKDFYWAYLYYGVRRGAKRRKDHKKQQANGSGWRIAPRNNYIVDALDARRTTVQRTIADSVKRALKPKLR</sequence>
<protein>
    <recommendedName>
        <fullName evidence="3">HK97 gp10 family phage protein</fullName>
    </recommendedName>
</protein>
<proteinExistence type="predicted"/>
<organism evidence="1 2">
    <name type="scientific">Chitinibacter fontanus</name>
    <dbReference type="NCBI Taxonomy" id="1737446"/>
    <lineage>
        <taxon>Bacteria</taxon>
        <taxon>Pseudomonadati</taxon>
        <taxon>Pseudomonadota</taxon>
        <taxon>Betaproteobacteria</taxon>
        <taxon>Neisseriales</taxon>
        <taxon>Chitinibacteraceae</taxon>
        <taxon>Chitinibacter</taxon>
    </lineage>
</organism>
<name>A0A7D5VC94_9NEIS</name>
<evidence type="ECO:0008006" key="3">
    <source>
        <dbReference type="Google" id="ProtNLM"/>
    </source>
</evidence>
<dbReference type="EMBL" id="CP058952">
    <property type="protein sequence ID" value="QLI83176.1"/>
    <property type="molecule type" value="Genomic_DNA"/>
</dbReference>
<reference evidence="1 2" key="1">
    <citation type="journal article" date="2016" name="Int. J. Syst. Evol. Microbiol.">
        <title>Chitinibacter fontanus sp. nov., isolated from a spring.</title>
        <authorList>
            <person name="Sheu S.Y."/>
            <person name="Li Y.S."/>
            <person name="Young C.C."/>
            <person name="Chen W.M."/>
        </authorList>
    </citation>
    <scope>NUCLEOTIDE SEQUENCE [LARGE SCALE GENOMIC DNA]</scope>
    <source>
        <strain evidence="1 2">STM-7</strain>
    </source>
</reference>
<dbReference type="Proteomes" id="UP000510822">
    <property type="component" value="Chromosome"/>
</dbReference>
<gene>
    <name evidence="1" type="ORF">HZU75_04205</name>
</gene>